<dbReference type="EMBL" id="CALBWS010000012">
    <property type="protein sequence ID" value="CAH2714992.1"/>
    <property type="molecule type" value="Genomic_DNA"/>
</dbReference>
<dbReference type="EC" id="3.5.1.104" evidence="2"/>
<reference evidence="2" key="1">
    <citation type="submission" date="2022-04" db="EMBL/GenBank/DDBJ databases">
        <authorList>
            <person name="Criscuolo A."/>
        </authorList>
    </citation>
    <scope>NUCLEOTIDE SEQUENCE</scope>
    <source>
        <strain evidence="2">CIP111895</strain>
    </source>
</reference>
<dbReference type="SUPFAM" id="SSF88713">
    <property type="entry name" value="Glycoside hydrolase/deacetylase"/>
    <property type="match status" value="1"/>
</dbReference>
<feature type="domain" description="NodB homology" evidence="1">
    <location>
        <begin position="17"/>
        <end position="193"/>
    </location>
</feature>
<dbReference type="InterPro" id="IPR050248">
    <property type="entry name" value="Polysacc_deacetylase_ArnD"/>
</dbReference>
<keyword evidence="2" id="KW-0378">Hydrolase</keyword>
<evidence type="ECO:0000313" key="3">
    <source>
        <dbReference type="Proteomes" id="UP000838308"/>
    </source>
</evidence>
<protein>
    <submittedName>
        <fullName evidence="2">Peptidoglycan-N-acetylglucosamine deacetylase</fullName>
        <ecNumber evidence="2">3.5.1.104</ecNumber>
    </submittedName>
</protein>
<dbReference type="Proteomes" id="UP000838308">
    <property type="component" value="Unassembled WGS sequence"/>
</dbReference>
<evidence type="ECO:0000313" key="2">
    <source>
        <dbReference type="EMBL" id="CAH2714992.1"/>
    </source>
</evidence>
<dbReference type="InterPro" id="IPR011330">
    <property type="entry name" value="Glyco_hydro/deAcase_b/a-brl"/>
</dbReference>
<dbReference type="PANTHER" id="PTHR10587:SF80">
    <property type="entry name" value="CHITOOLIGOSACCHARIDE DEACETYLASE"/>
    <property type="match status" value="1"/>
</dbReference>
<name>A0ABN8KR52_9BACI</name>
<gene>
    <name evidence="2" type="ORF">BACCIP111895_02169</name>
</gene>
<sequence length="201" mass="23365">MKNKFLMPIYYGNETIPMISFIVNVAWGNEHLINLLDLLKKKNISLTFFLEGRWVEQHPELALMIKDSNHEIGNHSYSHEDMRNLSAEEIRLEITKTNEIINEVLEVKPKYFTPPYGSFDTRVIEEAARVNMVTILWSLDTFDWKIGNPNEIINNIVPNIENGSIILMHPTESSLKALPYMIEKALEKNFKIVSINEMLNF</sequence>
<dbReference type="Pfam" id="PF01522">
    <property type="entry name" value="Polysacc_deac_1"/>
    <property type="match status" value="1"/>
</dbReference>
<dbReference type="Gene3D" id="3.20.20.370">
    <property type="entry name" value="Glycoside hydrolase/deacetylase"/>
    <property type="match status" value="1"/>
</dbReference>
<organism evidence="2 3">
    <name type="scientific">Neobacillus rhizosphaerae</name>
    <dbReference type="NCBI Taxonomy" id="2880965"/>
    <lineage>
        <taxon>Bacteria</taxon>
        <taxon>Bacillati</taxon>
        <taxon>Bacillota</taxon>
        <taxon>Bacilli</taxon>
        <taxon>Bacillales</taxon>
        <taxon>Bacillaceae</taxon>
        <taxon>Neobacillus</taxon>
    </lineage>
</organism>
<dbReference type="RefSeq" id="WP_248735297.1">
    <property type="nucleotide sequence ID" value="NZ_CALBWS010000012.1"/>
</dbReference>
<dbReference type="GO" id="GO:0016787">
    <property type="term" value="F:hydrolase activity"/>
    <property type="evidence" value="ECO:0007669"/>
    <property type="project" value="UniProtKB-KW"/>
</dbReference>
<proteinExistence type="predicted"/>
<accession>A0ABN8KR52</accession>
<comment type="caution">
    <text evidence="2">The sequence shown here is derived from an EMBL/GenBank/DDBJ whole genome shotgun (WGS) entry which is preliminary data.</text>
</comment>
<dbReference type="PROSITE" id="PS51677">
    <property type="entry name" value="NODB"/>
    <property type="match status" value="1"/>
</dbReference>
<keyword evidence="3" id="KW-1185">Reference proteome</keyword>
<dbReference type="PANTHER" id="PTHR10587">
    <property type="entry name" value="GLYCOSYL TRANSFERASE-RELATED"/>
    <property type="match status" value="1"/>
</dbReference>
<dbReference type="InterPro" id="IPR002509">
    <property type="entry name" value="NODB_dom"/>
</dbReference>
<evidence type="ECO:0000259" key="1">
    <source>
        <dbReference type="PROSITE" id="PS51677"/>
    </source>
</evidence>